<dbReference type="PROSITE" id="PS51257">
    <property type="entry name" value="PROKAR_LIPOPROTEIN"/>
    <property type="match status" value="1"/>
</dbReference>
<dbReference type="GO" id="GO:0016020">
    <property type="term" value="C:membrane"/>
    <property type="evidence" value="ECO:0007669"/>
    <property type="project" value="UniProtKB-SubCell"/>
</dbReference>
<dbReference type="EMBL" id="RQTK01000553">
    <property type="protein sequence ID" value="RUS77775.1"/>
    <property type="molecule type" value="Genomic_DNA"/>
</dbReference>
<accession>A0A433T850</accession>
<dbReference type="InterPro" id="IPR001828">
    <property type="entry name" value="ANF_lig-bd_rcpt"/>
</dbReference>
<feature type="compositionally biased region" description="Low complexity" evidence="5">
    <location>
        <begin position="129"/>
        <end position="159"/>
    </location>
</feature>
<feature type="compositionally biased region" description="Polar residues" evidence="5">
    <location>
        <begin position="62"/>
        <end position="78"/>
    </location>
</feature>
<reference evidence="8 9" key="1">
    <citation type="submission" date="2019-01" db="EMBL/GenBank/DDBJ databases">
        <title>A draft genome assembly of the solar-powered sea slug Elysia chlorotica.</title>
        <authorList>
            <person name="Cai H."/>
            <person name="Li Q."/>
            <person name="Fang X."/>
            <person name="Li J."/>
            <person name="Curtis N.E."/>
            <person name="Altenburger A."/>
            <person name="Shibata T."/>
            <person name="Feng M."/>
            <person name="Maeda T."/>
            <person name="Schwartz J.A."/>
            <person name="Shigenobu S."/>
            <person name="Lundholm N."/>
            <person name="Nishiyama T."/>
            <person name="Yang H."/>
            <person name="Hasebe M."/>
            <person name="Li S."/>
            <person name="Pierce S.K."/>
            <person name="Wang J."/>
        </authorList>
    </citation>
    <scope>NUCLEOTIDE SEQUENCE [LARGE SCALE GENOMIC DNA]</scope>
    <source>
        <strain evidence="8">EC2010</strain>
        <tissue evidence="8">Whole organism of an adult</tissue>
    </source>
</reference>
<dbReference type="GO" id="GO:0007165">
    <property type="term" value="P:signal transduction"/>
    <property type="evidence" value="ECO:0007669"/>
    <property type="project" value="TreeGrafter"/>
</dbReference>
<comment type="caution">
    <text evidence="8">The sequence shown here is derived from an EMBL/GenBank/DDBJ whole genome shotgun (WGS) entry which is preliminary data.</text>
</comment>
<evidence type="ECO:0000313" key="9">
    <source>
        <dbReference type="Proteomes" id="UP000271974"/>
    </source>
</evidence>
<dbReference type="OrthoDB" id="302535at2759"/>
<dbReference type="GO" id="GO:0017046">
    <property type="term" value="F:peptide hormone binding"/>
    <property type="evidence" value="ECO:0007669"/>
    <property type="project" value="TreeGrafter"/>
</dbReference>
<keyword evidence="2 6" id="KW-0812">Transmembrane</keyword>
<keyword evidence="3 6" id="KW-1133">Transmembrane helix</keyword>
<proteinExistence type="predicted"/>
<evidence type="ECO:0000259" key="7">
    <source>
        <dbReference type="Pfam" id="PF01094"/>
    </source>
</evidence>
<dbReference type="Pfam" id="PF01094">
    <property type="entry name" value="ANF_receptor"/>
    <property type="match status" value="1"/>
</dbReference>
<feature type="region of interest" description="Disordered" evidence="5">
    <location>
        <begin position="62"/>
        <end position="108"/>
    </location>
</feature>
<feature type="compositionally biased region" description="Low complexity" evidence="5">
    <location>
        <begin position="86"/>
        <end position="99"/>
    </location>
</feature>
<evidence type="ECO:0000256" key="3">
    <source>
        <dbReference type="ARBA" id="ARBA00022989"/>
    </source>
</evidence>
<keyword evidence="9" id="KW-1185">Reference proteome</keyword>
<dbReference type="InterPro" id="IPR052612">
    <property type="entry name" value="ANP_Clearance_Receptor"/>
</dbReference>
<dbReference type="AlphaFoldDB" id="A0A433T850"/>
<dbReference type="STRING" id="188477.A0A433T850"/>
<sequence length="406" mass="45482">MMDTREPVPYLQHPSPSLTVLRCLVTCLVMLSACPIIVAAYDITTVKSLPPISPLSALTLQSSSAKNVTQKSGTLSPLQKQKRQRQQQQHEQIKQVEQQTPSDNLHGSIGSIETASFLEAKTTHTTLPNNNFNKNNNNNNNNNHIENIHQNNYNHNNNYNDNYNPDIITPLQQHSRPPNLVRLGVILPFTGNHPWVLPQILPAILLAVERVTNQSALLSKQTVHVTSQDSACSETFGPLAAIDLYFNQSADVFLGPACPYSVAPVARFSHFWGIPVLTAGGLVTDLKNKTVYKMLTRVQGPHAKVSEAIMTIVQTYDWSVLGLLYDDVSESGEAGKRTCYFCVEAVFHDYYTLHHEKPYTRAFDELAPDVDFTVLLTDVSKRSRGKRGTRLRFKDREINKCVMLYI</sequence>
<evidence type="ECO:0000256" key="1">
    <source>
        <dbReference type="ARBA" id="ARBA00004370"/>
    </source>
</evidence>
<dbReference type="GO" id="GO:0038023">
    <property type="term" value="F:signaling receptor activity"/>
    <property type="evidence" value="ECO:0007669"/>
    <property type="project" value="TreeGrafter"/>
</dbReference>
<evidence type="ECO:0000256" key="2">
    <source>
        <dbReference type="ARBA" id="ARBA00022692"/>
    </source>
</evidence>
<dbReference type="PANTHER" id="PTHR44755">
    <property type="entry name" value="NATRIURETIC PEPTIDE RECEPTOR 3-RELATED"/>
    <property type="match status" value="1"/>
</dbReference>
<dbReference type="PANTHER" id="PTHR44755:SF8">
    <property type="entry name" value="RECEPTOR LIGAND BINDING REGION DOMAIN-CONTAINING PROTEIN"/>
    <property type="match status" value="1"/>
</dbReference>
<organism evidence="8 9">
    <name type="scientific">Elysia chlorotica</name>
    <name type="common">Eastern emerald elysia</name>
    <name type="synonym">Sea slug</name>
    <dbReference type="NCBI Taxonomy" id="188477"/>
    <lineage>
        <taxon>Eukaryota</taxon>
        <taxon>Metazoa</taxon>
        <taxon>Spiralia</taxon>
        <taxon>Lophotrochozoa</taxon>
        <taxon>Mollusca</taxon>
        <taxon>Gastropoda</taxon>
        <taxon>Heterobranchia</taxon>
        <taxon>Euthyneura</taxon>
        <taxon>Panpulmonata</taxon>
        <taxon>Sacoglossa</taxon>
        <taxon>Placobranchoidea</taxon>
        <taxon>Plakobranchidae</taxon>
        <taxon>Elysia</taxon>
    </lineage>
</organism>
<evidence type="ECO:0000256" key="5">
    <source>
        <dbReference type="SAM" id="MobiDB-lite"/>
    </source>
</evidence>
<name>A0A433T850_ELYCH</name>
<keyword evidence="4 6" id="KW-0472">Membrane</keyword>
<evidence type="ECO:0000256" key="4">
    <source>
        <dbReference type="ARBA" id="ARBA00023136"/>
    </source>
</evidence>
<dbReference type="Proteomes" id="UP000271974">
    <property type="component" value="Unassembled WGS sequence"/>
</dbReference>
<comment type="subcellular location">
    <subcellularLocation>
        <location evidence="1">Membrane</location>
    </subcellularLocation>
</comment>
<dbReference type="Gene3D" id="3.40.50.2300">
    <property type="match status" value="1"/>
</dbReference>
<protein>
    <recommendedName>
        <fullName evidence="7">Receptor ligand binding region domain-containing protein</fullName>
    </recommendedName>
</protein>
<gene>
    <name evidence="8" type="ORF">EGW08_014460</name>
</gene>
<evidence type="ECO:0000256" key="6">
    <source>
        <dbReference type="SAM" id="Phobius"/>
    </source>
</evidence>
<evidence type="ECO:0000313" key="8">
    <source>
        <dbReference type="EMBL" id="RUS77775.1"/>
    </source>
</evidence>
<dbReference type="InterPro" id="IPR028082">
    <property type="entry name" value="Peripla_BP_I"/>
</dbReference>
<feature type="transmembrane region" description="Helical" evidence="6">
    <location>
        <begin position="20"/>
        <end position="41"/>
    </location>
</feature>
<feature type="domain" description="Receptor ligand binding region" evidence="7">
    <location>
        <begin position="201"/>
        <end position="361"/>
    </location>
</feature>
<feature type="region of interest" description="Disordered" evidence="5">
    <location>
        <begin position="125"/>
        <end position="159"/>
    </location>
</feature>
<dbReference type="SUPFAM" id="SSF53822">
    <property type="entry name" value="Periplasmic binding protein-like I"/>
    <property type="match status" value="1"/>
</dbReference>